<protein>
    <submittedName>
        <fullName evidence="1">TIGR04219 family outer membrane beta-barrel protein</fullName>
    </submittedName>
</protein>
<evidence type="ECO:0000313" key="2">
    <source>
        <dbReference type="Proteomes" id="UP001447842"/>
    </source>
</evidence>
<gene>
    <name evidence="1" type="ORF">WCY31_00875</name>
</gene>
<name>A0ABZ3HAL6_9BACT</name>
<reference evidence="1 2" key="1">
    <citation type="submission" date="2024-03" db="EMBL/GenBank/DDBJ databases">
        <title>Sulfurimonas sp. HSL3-1.</title>
        <authorList>
            <person name="Wang S."/>
        </authorList>
    </citation>
    <scope>NUCLEOTIDE SEQUENCE [LARGE SCALE GENOMIC DNA]</scope>
    <source>
        <strain evidence="1 2">HSL3-1</strain>
    </source>
</reference>
<evidence type="ECO:0000313" key="1">
    <source>
        <dbReference type="EMBL" id="XAU15264.1"/>
    </source>
</evidence>
<dbReference type="InterPro" id="IPR026387">
    <property type="entry name" value="OMP_w_GlyGly"/>
</dbReference>
<sequence>MLLFSLQGFSQALEVGAGGGAWLQTPKGTVAYATSNGTGDSTCRETETGMGYAWLYIRHPIPVFPNLRLEYSSMSSDGDTTVDLIPPLGVMATTTSRFEVQAYDTILYYSLLNSTFWATLDLGLDVKVAGYTYDVAPIDGLLAYGGYSRSGTLIVPLVYMRARVDIPGTGLGIEGLGSYITYEKSYVYDARIKADLTLTFVPVVQPGIEVGYRMQQIKIDDDKELKGDIDFSGLFFGAFLRF</sequence>
<dbReference type="Proteomes" id="UP001447842">
    <property type="component" value="Chromosome"/>
</dbReference>
<dbReference type="EMBL" id="CP147920">
    <property type="protein sequence ID" value="XAU15264.1"/>
    <property type="molecule type" value="Genomic_DNA"/>
</dbReference>
<accession>A0ABZ3HAL6</accession>
<dbReference type="RefSeq" id="WP_345972820.1">
    <property type="nucleotide sequence ID" value="NZ_CP147920.1"/>
</dbReference>
<keyword evidence="2" id="KW-1185">Reference proteome</keyword>
<organism evidence="1 2">
    <name type="scientific">Sulfurimonas diazotrophicus</name>
    <dbReference type="NCBI Taxonomy" id="3131939"/>
    <lineage>
        <taxon>Bacteria</taxon>
        <taxon>Pseudomonadati</taxon>
        <taxon>Campylobacterota</taxon>
        <taxon>Epsilonproteobacteria</taxon>
        <taxon>Campylobacterales</taxon>
        <taxon>Sulfurimonadaceae</taxon>
        <taxon>Sulfurimonas</taxon>
    </lineage>
</organism>
<dbReference type="NCBIfam" id="TIGR04219">
    <property type="entry name" value="OMP_w_GlyGly"/>
    <property type="match status" value="1"/>
</dbReference>
<proteinExistence type="predicted"/>